<sequence length="279" mass="31134">MTAETVKTVDLESILPTLADYEIDGVPVEIQRLKLRGFLALMNIITTGVGRELGNVDFSADEEELQGNLIALLIMAVPNATDETIRFVRTVTTAKDQKQQKKLNEALEDPELDDFMDILSLVIEQEAPEFKALLGKSQAAPAEAAEPVPPEVTDWQLRPWARTLDLISSEYGWTDGQILDLTLARVRQIRDVIHVRRQEILERDLMYKEIEVRAITGAIHSAAGNKRGAANAQKFSFHKKKAVATEDKLVSMFGGINEADMFTDDMIQAEIDRQMAARA</sequence>
<evidence type="ECO:0000313" key="2">
    <source>
        <dbReference type="Proteomes" id="UP000201386"/>
    </source>
</evidence>
<dbReference type="GeneID" id="29124743"/>
<evidence type="ECO:0000313" key="1">
    <source>
        <dbReference type="EMBL" id="AMM44201.1"/>
    </source>
</evidence>
<organism evidence="1 2">
    <name type="scientific">Arthrobacter phage KellEzio</name>
    <dbReference type="NCBI Taxonomy" id="1796995"/>
    <lineage>
        <taxon>Viruses</taxon>
        <taxon>Duplodnaviria</taxon>
        <taxon>Heunggongvirae</taxon>
        <taxon>Uroviricota</taxon>
        <taxon>Caudoviricetes</taxon>
        <taxon>Kelleziovirus</taxon>
        <taxon>Kelleziovirus kellezzio</taxon>
    </lineage>
</organism>
<keyword evidence="2" id="KW-1185">Reference proteome</keyword>
<dbReference type="KEGG" id="vg:29124743"/>
<accession>A0A140G6B6</accession>
<dbReference type="EMBL" id="KU647626">
    <property type="protein sequence ID" value="AMM44201.1"/>
    <property type="molecule type" value="Genomic_DNA"/>
</dbReference>
<dbReference type="RefSeq" id="YP_009301288.1">
    <property type="nucleotide sequence ID" value="NC_031231.1"/>
</dbReference>
<protein>
    <submittedName>
        <fullName evidence="1">Tail assembly chaperone</fullName>
    </submittedName>
</protein>
<dbReference type="Proteomes" id="UP000201386">
    <property type="component" value="Segment"/>
</dbReference>
<reference evidence="1 2" key="1">
    <citation type="submission" date="2016-02" db="EMBL/GenBank/DDBJ databases">
        <authorList>
            <person name="Lynch K.C."/>
            <person name="Doan M."/>
            <person name="Paisley J.T."/>
            <person name="Allen K.G."/>
            <person name="Gaffney B.L."/>
            <person name="Rinehart C.A."/>
            <person name="King R.A."/>
            <person name="Staples A."/>
            <person name="Bowman C.A."/>
            <person name="Russell D.A."/>
            <person name="Pope W.H."/>
            <person name="Jacobs-Sera D."/>
            <person name="Hendrix R.W."/>
            <person name="Hatfull G.F."/>
        </authorList>
    </citation>
    <scope>NUCLEOTIDE SEQUENCE [LARGE SCALE GENOMIC DNA]</scope>
</reference>
<name>A0A140G6B6_9CAUD</name>
<gene>
    <name evidence="1" type="primary">32</name>
    <name evidence="1" type="ORF">KELLEZIO_32</name>
</gene>
<proteinExistence type="predicted"/>